<keyword evidence="5" id="KW-0325">Glycoprotein</keyword>
<evidence type="ECO:0000256" key="1">
    <source>
        <dbReference type="ARBA" id="ARBA00004370"/>
    </source>
</evidence>
<evidence type="ECO:0000256" key="5">
    <source>
        <dbReference type="ARBA" id="ARBA00023180"/>
    </source>
</evidence>
<dbReference type="GO" id="GO:0005102">
    <property type="term" value="F:signaling receptor binding"/>
    <property type="evidence" value="ECO:0007669"/>
    <property type="project" value="TreeGrafter"/>
</dbReference>
<dbReference type="InterPro" id="IPR036179">
    <property type="entry name" value="Ig-like_dom_sf"/>
</dbReference>
<reference evidence="8 9" key="1">
    <citation type="submission" date="2014-04" db="EMBL/GenBank/DDBJ databases">
        <title>Genome evolution of avian class.</title>
        <authorList>
            <person name="Zhang G."/>
            <person name="Li C."/>
        </authorList>
    </citation>
    <scope>NUCLEOTIDE SEQUENCE [LARGE SCALE GENOMIC DNA]</scope>
    <source>
        <strain evidence="8">BGI_N324</strain>
    </source>
</reference>
<dbReference type="GO" id="GO:0050852">
    <property type="term" value="P:T cell receptor signaling pathway"/>
    <property type="evidence" value="ECO:0007669"/>
    <property type="project" value="TreeGrafter"/>
</dbReference>
<dbReference type="EMBL" id="KK764457">
    <property type="protein sequence ID" value="KFP45923.1"/>
    <property type="molecule type" value="Genomic_DNA"/>
</dbReference>
<keyword evidence="9" id="KW-1185">Reference proteome</keyword>
<sequence>EFRVVGPDRPLRAAVGQDVVLPCHLSPRGDARHLDIRWIRHQFSDTVHHYRDGQDQYGEQMKEYAGRTQL</sequence>
<dbReference type="PANTHER" id="PTHR24100:SF149">
    <property type="entry name" value="BG-LIKE ANTIGEN 1-RELATED"/>
    <property type="match status" value="1"/>
</dbReference>
<evidence type="ECO:0000259" key="7">
    <source>
        <dbReference type="Pfam" id="PF07686"/>
    </source>
</evidence>
<dbReference type="GO" id="GO:0001817">
    <property type="term" value="P:regulation of cytokine production"/>
    <property type="evidence" value="ECO:0007669"/>
    <property type="project" value="TreeGrafter"/>
</dbReference>
<gene>
    <name evidence="8" type="ORF">N324_09595</name>
</gene>
<evidence type="ECO:0000256" key="4">
    <source>
        <dbReference type="ARBA" id="ARBA00023157"/>
    </source>
</evidence>
<organism evidence="8 9">
    <name type="scientific">Chlamydotis macqueenii</name>
    <name type="common">Macqueen's bustard</name>
    <dbReference type="NCBI Taxonomy" id="187382"/>
    <lineage>
        <taxon>Eukaryota</taxon>
        <taxon>Metazoa</taxon>
        <taxon>Chordata</taxon>
        <taxon>Craniata</taxon>
        <taxon>Vertebrata</taxon>
        <taxon>Euteleostomi</taxon>
        <taxon>Archelosauria</taxon>
        <taxon>Archosauria</taxon>
        <taxon>Dinosauria</taxon>
        <taxon>Saurischia</taxon>
        <taxon>Theropoda</taxon>
        <taxon>Coelurosauria</taxon>
        <taxon>Aves</taxon>
        <taxon>Neognathae</taxon>
        <taxon>Neoaves</taxon>
        <taxon>Otidimorphae</taxon>
        <taxon>Otidiformes</taxon>
        <taxon>Otididae</taxon>
        <taxon>Chlamydotis</taxon>
    </lineage>
</organism>
<dbReference type="InterPro" id="IPR013783">
    <property type="entry name" value="Ig-like_fold"/>
</dbReference>
<dbReference type="GO" id="GO:1903037">
    <property type="term" value="P:regulation of leukocyte cell-cell adhesion"/>
    <property type="evidence" value="ECO:0007669"/>
    <property type="project" value="UniProtKB-ARBA"/>
</dbReference>
<dbReference type="PANTHER" id="PTHR24100">
    <property type="entry name" value="BUTYROPHILIN"/>
    <property type="match status" value="1"/>
</dbReference>
<dbReference type="Gene3D" id="2.60.40.10">
    <property type="entry name" value="Immunoglobulins"/>
    <property type="match status" value="1"/>
</dbReference>
<keyword evidence="3" id="KW-0472">Membrane</keyword>
<dbReference type="Proteomes" id="UP000053330">
    <property type="component" value="Unassembled WGS sequence"/>
</dbReference>
<dbReference type="FunFam" id="2.60.40.10:FF:000142">
    <property type="entry name" value="V-set domain-containing T-cell activation inhibitor 1"/>
    <property type="match status" value="1"/>
</dbReference>
<comment type="subcellular location">
    <subcellularLocation>
        <location evidence="1">Membrane</location>
    </subcellularLocation>
</comment>
<evidence type="ECO:0000256" key="6">
    <source>
        <dbReference type="ARBA" id="ARBA00023319"/>
    </source>
</evidence>
<evidence type="ECO:0000313" key="8">
    <source>
        <dbReference type="EMBL" id="KFP45923.1"/>
    </source>
</evidence>
<evidence type="ECO:0000256" key="3">
    <source>
        <dbReference type="ARBA" id="ARBA00023136"/>
    </source>
</evidence>
<keyword evidence="4" id="KW-1015">Disulfide bond</keyword>
<evidence type="ECO:0000256" key="2">
    <source>
        <dbReference type="ARBA" id="ARBA00022729"/>
    </source>
</evidence>
<feature type="domain" description="Immunoglobulin V-set" evidence="7">
    <location>
        <begin position="8"/>
        <end position="67"/>
    </location>
</feature>
<dbReference type="InterPro" id="IPR050504">
    <property type="entry name" value="IgSF_BTN/MOG"/>
</dbReference>
<feature type="non-terminal residue" evidence="8">
    <location>
        <position position="1"/>
    </location>
</feature>
<dbReference type="SUPFAM" id="SSF48726">
    <property type="entry name" value="Immunoglobulin"/>
    <property type="match status" value="1"/>
</dbReference>
<keyword evidence="6" id="KW-0393">Immunoglobulin domain</keyword>
<evidence type="ECO:0000313" key="9">
    <source>
        <dbReference type="Proteomes" id="UP000053330"/>
    </source>
</evidence>
<accession>A0A091L2E4</accession>
<dbReference type="GO" id="GO:0050863">
    <property type="term" value="P:regulation of T cell activation"/>
    <property type="evidence" value="ECO:0007669"/>
    <property type="project" value="UniProtKB-ARBA"/>
</dbReference>
<proteinExistence type="predicted"/>
<dbReference type="Pfam" id="PF07686">
    <property type="entry name" value="V-set"/>
    <property type="match status" value="1"/>
</dbReference>
<feature type="non-terminal residue" evidence="8">
    <location>
        <position position="70"/>
    </location>
</feature>
<dbReference type="AlphaFoldDB" id="A0A091L2E4"/>
<keyword evidence="2" id="KW-0732">Signal</keyword>
<name>A0A091L2E4_9AVES</name>
<protein>
    <submittedName>
        <fullName evidence="8">Myelin-oligodendrocyte glycoprotein</fullName>
    </submittedName>
</protein>
<dbReference type="InterPro" id="IPR013106">
    <property type="entry name" value="Ig_V-set"/>
</dbReference>
<dbReference type="GO" id="GO:0009897">
    <property type="term" value="C:external side of plasma membrane"/>
    <property type="evidence" value="ECO:0007669"/>
    <property type="project" value="TreeGrafter"/>
</dbReference>